<feature type="compositionally biased region" description="Low complexity" evidence="9">
    <location>
        <begin position="12"/>
        <end position="28"/>
    </location>
</feature>
<keyword evidence="2" id="KW-0723">Serine/threonine-protein kinase</keyword>
<dbReference type="EMBL" id="JARPMG010000004">
    <property type="protein sequence ID" value="KAJ8100885.1"/>
    <property type="molecule type" value="Genomic_DNA"/>
</dbReference>
<evidence type="ECO:0000256" key="5">
    <source>
        <dbReference type="ARBA" id="ARBA00022777"/>
    </source>
</evidence>
<sequence length="783" mass="88366">MTPVVNFVATESLSPSSASSAFSGSAGANREDYGRAKDRKSHVPPSFGNVSSADRVVDHYSNSTAPAGSMSDSPREHRRHLDRRDRERERDRERGRDRNQNRERERDRDRERDRGRDRDRHYRHSDAQDDRHRSPSRDRDRDRRRHLHRDSDRYTIHHSHTDKHCRDHSHGKSRSQPPRDQSAEPPPHPTGSSIPKSPERENGDVFGATPSKRPLPEKTEERSKKPKIGITIKLNRNALGAATTTTTTTTPVVTSTQNSANLTPATQQDELEQDVQSGLSEGEVVEPPHAREVEQQVAVPSGHYPDTPDQSKEPSLSREATPADIPRSLEPTPELEDFALETSDIRGRREERVAEEEPAAADYDPTFDRQDEAKRHEIQLEAVCHNHELQSPGQDDGVDDMFADADDDDMFADPAPAPKPRATTGAIPVLQKGTKAHDDSNLTSNWDDEEGYYRVIIGEMLDNGRYHIQANLGKGMFSSVVKAFDSVEKREVAIKIIRNNEIMYKAGMKEMGILKTLNSSDMDDKKHLIRLLCSFEFRGHLCLVFEGMSKNLREVLKRFGRDAGINITAIRAYAQQIFLALLHLRRNNVLHADLKPDNILVNDGRNVLKVCDLGSASDVSENAITPYLASRFYRAPELIIGLQYDFAVDMWSVGCTLFELYTGRILFPGSNNNQMLKVIMQTRGKIPHKLLRKGVFTPSHFDDQMNFLSRETDSLTGKPVVKSIPFSGRVVRDLKSRVFEYARGEDKGVVGAFVDLLEKCLNLNPDKRITPAEALRHPFIRGN</sequence>
<feature type="compositionally biased region" description="Basic and acidic residues" evidence="9">
    <location>
        <begin position="214"/>
        <end position="223"/>
    </location>
</feature>
<dbReference type="AlphaFoldDB" id="A0AAD7VU70"/>
<evidence type="ECO:0000256" key="3">
    <source>
        <dbReference type="ARBA" id="ARBA00022679"/>
    </source>
</evidence>
<evidence type="ECO:0000256" key="8">
    <source>
        <dbReference type="PROSITE-ProRule" id="PRU10141"/>
    </source>
</evidence>
<dbReference type="PROSITE" id="PS00108">
    <property type="entry name" value="PROTEIN_KINASE_ST"/>
    <property type="match status" value="1"/>
</dbReference>
<feature type="binding site" evidence="8">
    <location>
        <position position="495"/>
    </location>
    <ligand>
        <name>ATP</name>
        <dbReference type="ChEBI" id="CHEBI:30616"/>
    </ligand>
</feature>
<dbReference type="EC" id="2.7.11.1" evidence="1"/>
<keyword evidence="6 8" id="KW-0067">ATP-binding</keyword>
<evidence type="ECO:0000259" key="10">
    <source>
        <dbReference type="PROSITE" id="PS50011"/>
    </source>
</evidence>
<accession>A0AAD7VU70</accession>
<comment type="similarity">
    <text evidence="7">Belongs to the protein kinase superfamily. CMGC Ser/Thr protein kinase family.</text>
</comment>
<dbReference type="CDD" id="cd14135">
    <property type="entry name" value="STKc_PRP4"/>
    <property type="match status" value="1"/>
</dbReference>
<feature type="compositionally biased region" description="Polar residues" evidence="9">
    <location>
        <begin position="60"/>
        <end position="72"/>
    </location>
</feature>
<gene>
    <name evidence="11" type="ORF">POJ06DRAFT_267054</name>
</gene>
<dbReference type="PANTHER" id="PTHR24058">
    <property type="entry name" value="DUAL SPECIFICITY PROTEIN KINASE"/>
    <property type="match status" value="1"/>
</dbReference>
<evidence type="ECO:0000256" key="7">
    <source>
        <dbReference type="ARBA" id="ARBA00023596"/>
    </source>
</evidence>
<dbReference type="Pfam" id="PF00069">
    <property type="entry name" value="Pkinase"/>
    <property type="match status" value="1"/>
</dbReference>
<dbReference type="InterPro" id="IPR044092">
    <property type="entry name" value="STKc_PRP4"/>
</dbReference>
<keyword evidence="5 11" id="KW-0418">Kinase</keyword>
<protein>
    <recommendedName>
        <fullName evidence="1">non-specific serine/threonine protein kinase</fullName>
        <ecNumber evidence="1">2.7.11.1</ecNumber>
    </recommendedName>
</protein>
<feature type="compositionally biased region" description="Basic and acidic residues" evidence="9">
    <location>
        <begin position="82"/>
        <end position="141"/>
    </location>
</feature>
<dbReference type="GO" id="GO:0045292">
    <property type="term" value="P:mRNA cis splicing, via spliceosome"/>
    <property type="evidence" value="ECO:0007669"/>
    <property type="project" value="InterPro"/>
</dbReference>
<dbReference type="Gene3D" id="3.30.200.20">
    <property type="entry name" value="Phosphorylase Kinase, domain 1"/>
    <property type="match status" value="1"/>
</dbReference>
<dbReference type="RefSeq" id="XP_056044335.1">
    <property type="nucleotide sequence ID" value="XM_056189205.1"/>
</dbReference>
<dbReference type="PANTHER" id="PTHR24058:SF103">
    <property type="entry name" value="SERINE_THREONINE-PROTEIN KINASE PRP4 HOMOLOG"/>
    <property type="match status" value="1"/>
</dbReference>
<name>A0AAD7VU70_9ASCO</name>
<dbReference type="GO" id="GO:0004674">
    <property type="term" value="F:protein serine/threonine kinase activity"/>
    <property type="evidence" value="ECO:0007669"/>
    <property type="project" value="UniProtKB-KW"/>
</dbReference>
<dbReference type="PROSITE" id="PS50011">
    <property type="entry name" value="PROTEIN_KINASE_DOM"/>
    <property type="match status" value="1"/>
</dbReference>
<evidence type="ECO:0000256" key="2">
    <source>
        <dbReference type="ARBA" id="ARBA00022527"/>
    </source>
</evidence>
<dbReference type="PROSITE" id="PS00107">
    <property type="entry name" value="PROTEIN_KINASE_ATP"/>
    <property type="match status" value="1"/>
</dbReference>
<keyword evidence="4 8" id="KW-0547">Nucleotide-binding</keyword>
<feature type="domain" description="Protein kinase" evidence="10">
    <location>
        <begin position="466"/>
        <end position="780"/>
    </location>
</feature>
<dbReference type="SMART" id="SM00220">
    <property type="entry name" value="S_TKc"/>
    <property type="match status" value="1"/>
</dbReference>
<comment type="caution">
    <text evidence="11">The sequence shown here is derived from an EMBL/GenBank/DDBJ whole genome shotgun (WGS) entry which is preliminary data.</text>
</comment>
<organism evidence="11 12">
    <name type="scientific">Lipomyces tetrasporus</name>
    <dbReference type="NCBI Taxonomy" id="54092"/>
    <lineage>
        <taxon>Eukaryota</taxon>
        <taxon>Fungi</taxon>
        <taxon>Dikarya</taxon>
        <taxon>Ascomycota</taxon>
        <taxon>Saccharomycotina</taxon>
        <taxon>Lipomycetes</taxon>
        <taxon>Lipomycetales</taxon>
        <taxon>Lipomycetaceae</taxon>
        <taxon>Lipomyces</taxon>
    </lineage>
</organism>
<dbReference type="Proteomes" id="UP001217417">
    <property type="component" value="Unassembled WGS sequence"/>
</dbReference>
<feature type="compositionally biased region" description="Acidic residues" evidence="9">
    <location>
        <begin position="396"/>
        <end position="411"/>
    </location>
</feature>
<evidence type="ECO:0000256" key="6">
    <source>
        <dbReference type="ARBA" id="ARBA00022840"/>
    </source>
</evidence>
<feature type="region of interest" description="Disordered" evidence="9">
    <location>
        <begin position="1"/>
        <end position="368"/>
    </location>
</feature>
<evidence type="ECO:0000313" key="11">
    <source>
        <dbReference type="EMBL" id="KAJ8100885.1"/>
    </source>
</evidence>
<feature type="compositionally biased region" description="Basic and acidic residues" evidence="9">
    <location>
        <begin position="343"/>
        <end position="352"/>
    </location>
</feature>
<dbReference type="SUPFAM" id="SSF56112">
    <property type="entry name" value="Protein kinase-like (PK-like)"/>
    <property type="match status" value="1"/>
</dbReference>
<dbReference type="FunFam" id="3.30.200.20:FF:000440">
    <property type="entry name" value="CMGC/DYRK/PRP4 protein kinase, variant"/>
    <property type="match status" value="1"/>
</dbReference>
<dbReference type="FunFam" id="1.10.510.10:FF:000078">
    <property type="entry name" value="Serine/threonine-protein kinase PRP4 homolog"/>
    <property type="match status" value="1"/>
</dbReference>
<evidence type="ECO:0000256" key="9">
    <source>
        <dbReference type="SAM" id="MobiDB-lite"/>
    </source>
</evidence>
<reference evidence="11" key="1">
    <citation type="submission" date="2023-03" db="EMBL/GenBank/DDBJ databases">
        <title>Near-Complete genome sequence of Lipomyces tetrasporous NRRL Y-64009, an oleaginous yeast capable of growing on lignocellulosic hydrolysates.</title>
        <authorList>
            <consortium name="Lawrence Berkeley National Laboratory"/>
            <person name="Jagtap S.S."/>
            <person name="Liu J.-J."/>
            <person name="Walukiewicz H.E."/>
            <person name="Pangilinan J."/>
            <person name="Lipzen A."/>
            <person name="Ahrendt S."/>
            <person name="Koriabine M."/>
            <person name="Cobaugh K."/>
            <person name="Salamov A."/>
            <person name="Yoshinaga Y."/>
            <person name="Ng V."/>
            <person name="Daum C."/>
            <person name="Grigoriev I.V."/>
            <person name="Slininger P.J."/>
            <person name="Dien B.S."/>
            <person name="Jin Y.-S."/>
            <person name="Rao C.V."/>
        </authorList>
    </citation>
    <scope>NUCLEOTIDE SEQUENCE</scope>
    <source>
        <strain evidence="11">NRRL Y-64009</strain>
    </source>
</reference>
<evidence type="ECO:0000313" key="12">
    <source>
        <dbReference type="Proteomes" id="UP001217417"/>
    </source>
</evidence>
<dbReference type="InterPro" id="IPR050494">
    <property type="entry name" value="Ser_Thr_dual-spec_kinase"/>
</dbReference>
<dbReference type="InterPro" id="IPR008271">
    <property type="entry name" value="Ser/Thr_kinase_AS"/>
</dbReference>
<dbReference type="InterPro" id="IPR000719">
    <property type="entry name" value="Prot_kinase_dom"/>
</dbReference>
<feature type="compositionally biased region" description="Low complexity" evidence="9">
    <location>
        <begin position="243"/>
        <end position="256"/>
    </location>
</feature>
<dbReference type="GeneID" id="80884371"/>
<evidence type="ECO:0000256" key="4">
    <source>
        <dbReference type="ARBA" id="ARBA00022741"/>
    </source>
</evidence>
<dbReference type="Gene3D" id="1.10.510.10">
    <property type="entry name" value="Transferase(Phosphotransferase) domain 1"/>
    <property type="match status" value="1"/>
</dbReference>
<feature type="compositionally biased region" description="Polar residues" evidence="9">
    <location>
        <begin position="257"/>
        <end position="279"/>
    </location>
</feature>
<dbReference type="InterPro" id="IPR011009">
    <property type="entry name" value="Kinase-like_dom_sf"/>
</dbReference>
<dbReference type="InterPro" id="IPR017441">
    <property type="entry name" value="Protein_kinase_ATP_BS"/>
</dbReference>
<feature type="region of interest" description="Disordered" evidence="9">
    <location>
        <begin position="388"/>
        <end position="424"/>
    </location>
</feature>
<proteinExistence type="inferred from homology"/>
<evidence type="ECO:0000256" key="1">
    <source>
        <dbReference type="ARBA" id="ARBA00012513"/>
    </source>
</evidence>
<dbReference type="GO" id="GO:0005524">
    <property type="term" value="F:ATP binding"/>
    <property type="evidence" value="ECO:0007669"/>
    <property type="project" value="UniProtKB-UniRule"/>
</dbReference>
<keyword evidence="3" id="KW-0808">Transferase</keyword>
<keyword evidence="12" id="KW-1185">Reference proteome</keyword>